<protein>
    <submittedName>
        <fullName evidence="1">Uncharacterized protein</fullName>
    </submittedName>
</protein>
<dbReference type="VEuPathDB" id="MicrosporidiaDB:CWI39_0178p0040"/>
<dbReference type="Proteomes" id="UP000291404">
    <property type="component" value="Unassembled WGS sequence"/>
</dbReference>
<dbReference type="VEuPathDB" id="MicrosporidiaDB:CWI36_0326p0040"/>
<sequence>MVNVFLLILKECLNSRLEHIQGNSTRQYNDSCQLNPDILSLYLDCSFPEMATQTFDYYDKDFCDSIPEQCENLSTQNHEMESESGSCIDIDELVDREIELQTADNVVSDFRCNNHSVVRPIERSKEFNPLESAETTNSIQLTDKNETDTDLSLSFPTLNRESLNETTKLTDEEIHLPIQKPHESRVPWAQSNNYELKLKRILLQKKYKKISQRRTTGQTISDFDQKRAIKYIKDLHSEVKKDISKIEDENNLLDMSEIRYEYSFRIVFKRKIQALEMKRFKRNEDLACELKFAKSIICHEKKFMKNLRLEEKNLLLSIKFKLKNFEQNILDLKKYHILSEIPFLMYSYNKGSISLKEDCVFYVSYMFKILEVCYLNSKSFIGLENQKLPLKRIIYYIQLNILLNRVFLNNFDKKEVEKAIEFYESELSNESGSQTSYTEICFKKFFKGLQDIDLLRKYTEICMSSIIQSNLYNTVIDKILFKKLDAIFTKYVNKKTYTNTKLEYLKDLFVCETIMTRIHSRIIYEDIKLKKSFYNSSISNFIEKLDDTLRLEKEKLRKYDLLANVLSLIYNSSVEIVPYVMTWNSIVTEYHKTYVKRLQTPMNIEAYIKSKVLKKTVETISFDDKVELCLSQMPKKASLSVIEEAETHKQPRTPLKRVDNEEDDVKTENTKNITPLILDGRNPVKEPTININEESDLAEDNEMIKIEGRII</sequence>
<evidence type="ECO:0000313" key="1">
    <source>
        <dbReference type="EMBL" id="TBU07109.1"/>
    </source>
</evidence>
<reference evidence="1 2" key="1">
    <citation type="submission" date="2017-12" db="EMBL/GenBank/DDBJ databases">
        <authorList>
            <person name="Pombert J.-F."/>
            <person name="Haag K.L."/>
            <person name="Ebert D."/>
        </authorList>
    </citation>
    <scope>NUCLEOTIDE SEQUENCE [LARGE SCALE GENOMIC DNA]</scope>
    <source>
        <strain evidence="1">BE-OM-2</strain>
    </source>
</reference>
<proteinExistence type="predicted"/>
<organism evidence="1 2">
    <name type="scientific">Hamiltosporidium magnivora</name>
    <dbReference type="NCBI Taxonomy" id="148818"/>
    <lineage>
        <taxon>Eukaryota</taxon>
        <taxon>Fungi</taxon>
        <taxon>Fungi incertae sedis</taxon>
        <taxon>Microsporidia</taxon>
        <taxon>Dubosqiidae</taxon>
        <taxon>Hamiltosporidium</taxon>
    </lineage>
</organism>
<accession>A0A4Q9LG95</accession>
<gene>
    <name evidence="1" type="ORF">CWI36_0326p0040</name>
</gene>
<evidence type="ECO:0000313" key="2">
    <source>
        <dbReference type="Proteomes" id="UP000291404"/>
    </source>
</evidence>
<dbReference type="EMBL" id="PITI01000326">
    <property type="protein sequence ID" value="TBU07109.1"/>
    <property type="molecule type" value="Genomic_DNA"/>
</dbReference>
<keyword evidence="2" id="KW-1185">Reference proteome</keyword>
<dbReference type="AlphaFoldDB" id="A0A4Q9LG95"/>
<comment type="caution">
    <text evidence="1">The sequence shown here is derived from an EMBL/GenBank/DDBJ whole genome shotgun (WGS) entry which is preliminary data.</text>
</comment>
<name>A0A4Q9LG95_9MICR</name>